<feature type="compositionally biased region" description="Gly residues" evidence="1">
    <location>
        <begin position="225"/>
        <end position="234"/>
    </location>
</feature>
<protein>
    <submittedName>
        <fullName evidence="2">Uncharacterized protein</fullName>
    </submittedName>
</protein>
<feature type="compositionally biased region" description="Gly residues" evidence="1">
    <location>
        <begin position="155"/>
        <end position="166"/>
    </location>
</feature>
<proteinExistence type="predicted"/>
<feature type="compositionally biased region" description="Basic and acidic residues" evidence="1">
    <location>
        <begin position="167"/>
        <end position="195"/>
    </location>
</feature>
<dbReference type="AlphaFoldDB" id="A0A517YUX4"/>
<feature type="compositionally biased region" description="Basic and acidic residues" evidence="1">
    <location>
        <begin position="209"/>
        <end position="223"/>
    </location>
</feature>
<dbReference type="EMBL" id="CP036425">
    <property type="protein sequence ID" value="QDU34049.1"/>
    <property type="molecule type" value="Genomic_DNA"/>
</dbReference>
<evidence type="ECO:0000256" key="1">
    <source>
        <dbReference type="SAM" id="MobiDB-lite"/>
    </source>
</evidence>
<accession>A0A517YUX4</accession>
<evidence type="ECO:0000313" key="2">
    <source>
        <dbReference type="EMBL" id="QDU34049.1"/>
    </source>
</evidence>
<gene>
    <name evidence="2" type="ORF">KS4_21110</name>
</gene>
<feature type="region of interest" description="Disordered" evidence="1">
    <location>
        <begin position="151"/>
        <end position="234"/>
    </location>
</feature>
<organism evidence="2 3">
    <name type="scientific">Poriferisphaera corsica</name>
    <dbReference type="NCBI Taxonomy" id="2528020"/>
    <lineage>
        <taxon>Bacteria</taxon>
        <taxon>Pseudomonadati</taxon>
        <taxon>Planctomycetota</taxon>
        <taxon>Phycisphaerae</taxon>
        <taxon>Phycisphaerales</taxon>
        <taxon>Phycisphaeraceae</taxon>
        <taxon>Poriferisphaera</taxon>
    </lineage>
</organism>
<dbReference type="KEGG" id="pcor:KS4_21110"/>
<feature type="compositionally biased region" description="Polar residues" evidence="1">
    <location>
        <begin position="197"/>
        <end position="207"/>
    </location>
</feature>
<name>A0A517YUX4_9BACT</name>
<dbReference type="Proteomes" id="UP000317369">
    <property type="component" value="Chromosome"/>
</dbReference>
<dbReference type="RefSeq" id="WP_145077581.1">
    <property type="nucleotide sequence ID" value="NZ_CP036425.1"/>
</dbReference>
<reference evidence="2 3" key="1">
    <citation type="submission" date="2019-02" db="EMBL/GenBank/DDBJ databases">
        <title>Deep-cultivation of Planctomycetes and their phenomic and genomic characterization uncovers novel biology.</title>
        <authorList>
            <person name="Wiegand S."/>
            <person name="Jogler M."/>
            <person name="Boedeker C."/>
            <person name="Pinto D."/>
            <person name="Vollmers J."/>
            <person name="Rivas-Marin E."/>
            <person name="Kohn T."/>
            <person name="Peeters S.H."/>
            <person name="Heuer A."/>
            <person name="Rast P."/>
            <person name="Oberbeckmann S."/>
            <person name="Bunk B."/>
            <person name="Jeske O."/>
            <person name="Meyerdierks A."/>
            <person name="Storesund J.E."/>
            <person name="Kallscheuer N."/>
            <person name="Luecker S."/>
            <person name="Lage O.M."/>
            <person name="Pohl T."/>
            <person name="Merkel B.J."/>
            <person name="Hornburger P."/>
            <person name="Mueller R.-W."/>
            <person name="Bruemmer F."/>
            <person name="Labrenz M."/>
            <person name="Spormann A.M."/>
            <person name="Op den Camp H."/>
            <person name="Overmann J."/>
            <person name="Amann R."/>
            <person name="Jetten M.S.M."/>
            <person name="Mascher T."/>
            <person name="Medema M.H."/>
            <person name="Devos D.P."/>
            <person name="Kaster A.-K."/>
            <person name="Ovreas L."/>
            <person name="Rohde M."/>
            <person name="Galperin M.Y."/>
            <person name="Jogler C."/>
        </authorList>
    </citation>
    <scope>NUCLEOTIDE SEQUENCE [LARGE SCALE GENOMIC DNA]</scope>
    <source>
        <strain evidence="2 3">KS4</strain>
    </source>
</reference>
<sequence>MAKSNRKSSKKSKEQLAKRKKKIMTGLLVVIAVGALGAGSYMTWLMTPPGLPSTPAEAIAMMKSARYQRLSPQRKEQYQMRMRELMEGMEQEQRGDFIRANMGDREVRREVFGSMRAMMEKRTKEFAAASPEDRLAILDADIDRIVAMRDQFQGMRGGRGGPGGPEGRGRENMSDEDREKRREQMRERMTERGQQRAETGNPQSQALRTEYRAAMDARMKQRGIEFGGRGGGKK</sequence>
<keyword evidence="3" id="KW-1185">Reference proteome</keyword>
<evidence type="ECO:0000313" key="3">
    <source>
        <dbReference type="Proteomes" id="UP000317369"/>
    </source>
</evidence>